<evidence type="ECO:0000313" key="3">
    <source>
        <dbReference type="Proteomes" id="UP001301769"/>
    </source>
</evidence>
<dbReference type="CDD" id="cd12254">
    <property type="entry name" value="RRM_hnRNPH_ESRPs_RBM12_like"/>
    <property type="match status" value="1"/>
</dbReference>
<dbReference type="Proteomes" id="UP001301769">
    <property type="component" value="Unassembled WGS sequence"/>
</dbReference>
<feature type="compositionally biased region" description="Polar residues" evidence="1">
    <location>
        <begin position="244"/>
        <end position="257"/>
    </location>
</feature>
<feature type="region of interest" description="Disordered" evidence="1">
    <location>
        <begin position="233"/>
        <end position="269"/>
    </location>
</feature>
<dbReference type="Gene3D" id="3.30.70.330">
    <property type="match status" value="1"/>
</dbReference>
<evidence type="ECO:0000256" key="1">
    <source>
        <dbReference type="SAM" id="MobiDB-lite"/>
    </source>
</evidence>
<feature type="region of interest" description="Disordered" evidence="1">
    <location>
        <begin position="23"/>
        <end position="102"/>
    </location>
</feature>
<feature type="compositionally biased region" description="Basic and acidic residues" evidence="1">
    <location>
        <begin position="90"/>
        <end position="102"/>
    </location>
</feature>
<dbReference type="GO" id="GO:0003676">
    <property type="term" value="F:nucleic acid binding"/>
    <property type="evidence" value="ECO:0007669"/>
    <property type="project" value="InterPro"/>
</dbReference>
<keyword evidence="3" id="KW-1185">Reference proteome</keyword>
<organism evidence="2 3">
    <name type="scientific">Rhypophila decipiens</name>
    <dbReference type="NCBI Taxonomy" id="261697"/>
    <lineage>
        <taxon>Eukaryota</taxon>
        <taxon>Fungi</taxon>
        <taxon>Dikarya</taxon>
        <taxon>Ascomycota</taxon>
        <taxon>Pezizomycotina</taxon>
        <taxon>Sordariomycetes</taxon>
        <taxon>Sordariomycetidae</taxon>
        <taxon>Sordariales</taxon>
        <taxon>Naviculisporaceae</taxon>
        <taxon>Rhypophila</taxon>
    </lineage>
</organism>
<reference evidence="2" key="1">
    <citation type="journal article" date="2023" name="Mol. Phylogenet. Evol.">
        <title>Genome-scale phylogeny and comparative genomics of the fungal order Sordariales.</title>
        <authorList>
            <person name="Hensen N."/>
            <person name="Bonometti L."/>
            <person name="Westerberg I."/>
            <person name="Brannstrom I.O."/>
            <person name="Guillou S."/>
            <person name="Cros-Aarteil S."/>
            <person name="Calhoun S."/>
            <person name="Haridas S."/>
            <person name="Kuo A."/>
            <person name="Mondo S."/>
            <person name="Pangilinan J."/>
            <person name="Riley R."/>
            <person name="LaButti K."/>
            <person name="Andreopoulos B."/>
            <person name="Lipzen A."/>
            <person name="Chen C."/>
            <person name="Yan M."/>
            <person name="Daum C."/>
            <person name="Ng V."/>
            <person name="Clum A."/>
            <person name="Steindorff A."/>
            <person name="Ohm R.A."/>
            <person name="Martin F."/>
            <person name="Silar P."/>
            <person name="Natvig D.O."/>
            <person name="Lalanne C."/>
            <person name="Gautier V."/>
            <person name="Ament-Velasquez S.L."/>
            <person name="Kruys A."/>
            <person name="Hutchinson M.I."/>
            <person name="Powell A.J."/>
            <person name="Barry K."/>
            <person name="Miller A.N."/>
            <person name="Grigoriev I.V."/>
            <person name="Debuchy R."/>
            <person name="Gladieux P."/>
            <person name="Hiltunen Thoren M."/>
            <person name="Johannesson H."/>
        </authorList>
    </citation>
    <scope>NUCLEOTIDE SEQUENCE</scope>
    <source>
        <strain evidence="2">PSN293</strain>
    </source>
</reference>
<feature type="compositionally biased region" description="Acidic residues" evidence="1">
    <location>
        <begin position="31"/>
        <end position="43"/>
    </location>
</feature>
<dbReference type="InterPro" id="IPR012677">
    <property type="entry name" value="Nucleotide-bd_a/b_plait_sf"/>
</dbReference>
<gene>
    <name evidence="2" type="ORF">QBC37DRAFT_385916</name>
</gene>
<sequence>MSFTMAPGEPTSAVKRRIANMYSGRNRYSTLEDDESVSSDDNDTGGGAPLYSPVEDTFNGASSSRDETALEGSGNLGSTHADASNASDDNSAREKDSQRSDFNRAQAQVHNGWRAQNSNMQASYLGNKYGSGSSNNSAAGRDMVVGSQPVMYQMPQHFQRMTATASNGPANMSNVYPQYATNGAIPQYPVMNQQQNHYPVSALQQQQYGQGYAYNQADGSPAPTTVINTEMTPKAAATPGSEYETPTKTGSYVQSEPRNFAPRPNGGFIQPPPQFNLPGLTAPVKETEAPVSGSDDPFGASSPSKERGALRLLPAVMEADESRAVAIVPSSAGPVRPEIQALRSAHLNRLTDTPSGLPTIEEALSRANFPFIESSIQSSPSSNGVILLKNIPFASKRAEIIALLGRNAKILNDTLEPVHIIMERTTSKTLDAYVEFVSSHEAMKAVERLGHAQTRGRLPRLGDRPVEVTLSSPTQLMTDLFPLATGVMWRGSYPHIQESGADEPWKTFKGFVTEEEMTMLVKHVEIPHRSPYSKECPQRPYECMISTIKKLPWQMSDKITIRQRWAVYNATYRLLELMMLSIRRHHELQLSQGRPPIQHDTINEQLQKRLLRAAMLCPGFTVLQKDNIAYLVNMSDQQQRGFNQPRFPEMWIHEQAICPKPGVPLDVLEWYIAIIREETTRSVNDTDLTERTRIQEVAGKLSTNYFGFLWYEIGYPDGPEFDQMTLHEAAMKELSAIERILKRALPYKH</sequence>
<name>A0AAN7B7P6_9PEZI</name>
<evidence type="ECO:0008006" key="4">
    <source>
        <dbReference type="Google" id="ProtNLM"/>
    </source>
</evidence>
<dbReference type="SUPFAM" id="SSF54928">
    <property type="entry name" value="RNA-binding domain, RBD"/>
    <property type="match status" value="1"/>
</dbReference>
<protein>
    <recommendedName>
        <fullName evidence="4">RRM domain-containing protein</fullName>
    </recommendedName>
</protein>
<evidence type="ECO:0000313" key="2">
    <source>
        <dbReference type="EMBL" id="KAK4215826.1"/>
    </source>
</evidence>
<dbReference type="EMBL" id="MU858075">
    <property type="protein sequence ID" value="KAK4215826.1"/>
    <property type="molecule type" value="Genomic_DNA"/>
</dbReference>
<comment type="caution">
    <text evidence="2">The sequence shown here is derived from an EMBL/GenBank/DDBJ whole genome shotgun (WGS) entry which is preliminary data.</text>
</comment>
<dbReference type="InterPro" id="IPR035979">
    <property type="entry name" value="RBD_domain_sf"/>
</dbReference>
<dbReference type="AlphaFoldDB" id="A0AAN7B7P6"/>
<accession>A0AAN7B7P6</accession>
<proteinExistence type="predicted"/>
<reference evidence="2" key="2">
    <citation type="submission" date="2023-05" db="EMBL/GenBank/DDBJ databases">
        <authorList>
            <consortium name="Lawrence Berkeley National Laboratory"/>
            <person name="Steindorff A."/>
            <person name="Hensen N."/>
            <person name="Bonometti L."/>
            <person name="Westerberg I."/>
            <person name="Brannstrom I.O."/>
            <person name="Guillou S."/>
            <person name="Cros-Aarteil S."/>
            <person name="Calhoun S."/>
            <person name="Haridas S."/>
            <person name="Kuo A."/>
            <person name="Mondo S."/>
            <person name="Pangilinan J."/>
            <person name="Riley R."/>
            <person name="Labutti K."/>
            <person name="Andreopoulos B."/>
            <person name="Lipzen A."/>
            <person name="Chen C."/>
            <person name="Yanf M."/>
            <person name="Daum C."/>
            <person name="Ng V."/>
            <person name="Clum A."/>
            <person name="Ohm R."/>
            <person name="Martin F."/>
            <person name="Silar P."/>
            <person name="Natvig D."/>
            <person name="Lalanne C."/>
            <person name="Gautier V."/>
            <person name="Ament-Velasquez S.L."/>
            <person name="Kruys A."/>
            <person name="Hutchinson M.I."/>
            <person name="Powell A.J."/>
            <person name="Barry K."/>
            <person name="Miller A.N."/>
            <person name="Grigoriev I.V."/>
            <person name="Debuchy R."/>
            <person name="Gladieux P."/>
            <person name="Thoren M.H."/>
            <person name="Johannesson H."/>
        </authorList>
    </citation>
    <scope>NUCLEOTIDE SEQUENCE</scope>
    <source>
        <strain evidence="2">PSN293</strain>
    </source>
</reference>